<organism evidence="15 16">
    <name type="scientific">Nesidiocoris tenuis</name>
    <dbReference type="NCBI Taxonomy" id="355587"/>
    <lineage>
        <taxon>Eukaryota</taxon>
        <taxon>Metazoa</taxon>
        <taxon>Ecdysozoa</taxon>
        <taxon>Arthropoda</taxon>
        <taxon>Hexapoda</taxon>
        <taxon>Insecta</taxon>
        <taxon>Pterygota</taxon>
        <taxon>Neoptera</taxon>
        <taxon>Paraneoptera</taxon>
        <taxon>Hemiptera</taxon>
        <taxon>Heteroptera</taxon>
        <taxon>Panheteroptera</taxon>
        <taxon>Cimicomorpha</taxon>
        <taxon>Miridae</taxon>
        <taxon>Dicyphina</taxon>
        <taxon>Nesidiocoris</taxon>
    </lineage>
</organism>
<dbReference type="PROSITE" id="PS50950">
    <property type="entry name" value="ZF_THAP"/>
    <property type="match status" value="2"/>
</dbReference>
<dbReference type="SMART" id="SM00692">
    <property type="entry name" value="DM3"/>
    <property type="match status" value="1"/>
</dbReference>
<keyword evidence="5" id="KW-0862">Zinc</keyword>
<keyword evidence="4 12" id="KW-0863">Zinc-finger</keyword>
<feature type="compositionally biased region" description="Polar residues" evidence="13">
    <location>
        <begin position="322"/>
        <end position="340"/>
    </location>
</feature>
<keyword evidence="11" id="KW-0131">Cell cycle</keyword>
<evidence type="ECO:0000256" key="8">
    <source>
        <dbReference type="ARBA" id="ARBA00023125"/>
    </source>
</evidence>
<name>A0ABN7BEP8_9HEMI</name>
<reference evidence="15 16" key="1">
    <citation type="submission" date="2023-09" db="EMBL/GenBank/DDBJ databases">
        <title>Nesidiocoris tenuis whole genome shotgun sequence.</title>
        <authorList>
            <person name="Shibata T."/>
            <person name="Shimoda M."/>
            <person name="Kobayashi T."/>
            <person name="Uehara T."/>
        </authorList>
    </citation>
    <scope>NUCLEOTIDE SEQUENCE [LARGE SCALE GENOMIC DNA]</scope>
    <source>
        <strain evidence="15 16">Japan</strain>
    </source>
</reference>
<comment type="subcellular location">
    <subcellularLocation>
        <location evidence="1">Nucleus</location>
        <location evidence="1">Nucleoplasm</location>
    </subcellularLocation>
</comment>
<protein>
    <recommendedName>
        <fullName evidence="14">THAP-type domain-containing protein</fullName>
    </recommendedName>
</protein>
<proteinExistence type="inferred from homology"/>
<evidence type="ECO:0000256" key="9">
    <source>
        <dbReference type="ARBA" id="ARBA00023163"/>
    </source>
</evidence>
<evidence type="ECO:0000256" key="11">
    <source>
        <dbReference type="ARBA" id="ARBA00023306"/>
    </source>
</evidence>
<evidence type="ECO:0000259" key="14">
    <source>
        <dbReference type="PROSITE" id="PS50950"/>
    </source>
</evidence>
<evidence type="ECO:0000256" key="10">
    <source>
        <dbReference type="ARBA" id="ARBA00023242"/>
    </source>
</evidence>
<dbReference type="SUPFAM" id="SSF57716">
    <property type="entry name" value="Glucocorticoid receptor-like (DNA-binding domain)"/>
    <property type="match status" value="2"/>
</dbReference>
<dbReference type="Pfam" id="PF21788">
    <property type="entry name" value="TNP-like_GBD"/>
    <property type="match status" value="1"/>
</dbReference>
<evidence type="ECO:0000256" key="12">
    <source>
        <dbReference type="PROSITE-ProRule" id="PRU00309"/>
    </source>
</evidence>
<sequence length="834" mass="93900">MGRKCEVDGCITNIGNPDISLFKFPTDPENEAKWLVAIGKPSLSTDTYSRICSRHFKLSDFEPEQAPGELALRLRPNAVPTLLLKNPNRPSGKQRRVCKAKGCGVNTVDYPDEKLFAFPIDPKRNKVWCRVAEFVADESMGGYFMLCKRHFKKSSFRDATRRNLRFRIDPCYKTGPLNPKTGDYCPIGQEEQFDFDVDEESAVMVVEDNFPNVTENVTNLLESEIIVGEPLISDTVLDSDSDSFSDNWIDPEEDNIDKDIASSEFVFDATPLASICFTRDDQSSECETSLDEKRQKIITRLTRLISDDLISGAPVIQDVEKSQNSISETGRSSQSANHVSQPLGRTARSPPNKKRKKINAENEKAHSLMMESSRHYRLLKSTLVQGPIGNLSTSTTGTTGEQFSPSLPSMRESTDVVTNDVFSAVAERMSYNEDDQYPCCALLWDKIPIYREACPDLLADTPELADYALVFMAVGLFHQWCQPLAYQFMSNDQGASAVADIVRRVLSRCYQSGLRVKATICNWTIQNRMAYARLGVSSRHQYLLVNGVRVSCLYDSQRLLLQTRNMFREFDIVTRTGLRDDDSGPKSTAKWSDIEQAVAEDKKNSIRLMRKLTPPHLEPFGRSADKIELAAQVFSDTVAASIETFARYGVLESRAKATAFVAMFFNRLYDSLTGSSPYPDGGGGLRCRLQTDREHFHLSFWKYASSTLAQMKLVSHDMKEFPQLKSWQASGWIATVDGMKSLWNDLRVELSYMKFLELTHLNLSPIEWLLDAVRIYWNPEEPSLPPTAQEFSLTMESCMRLGIVNSFSGTCEFPNTELELSPADLGDTESASYS</sequence>
<keyword evidence="6" id="KW-0805">Transcription regulation</keyword>
<evidence type="ECO:0000256" key="1">
    <source>
        <dbReference type="ARBA" id="ARBA00004642"/>
    </source>
</evidence>
<dbReference type="InterPro" id="IPR048365">
    <property type="entry name" value="TNP-like_RNaseH_N"/>
</dbReference>
<evidence type="ECO:0000313" key="16">
    <source>
        <dbReference type="Proteomes" id="UP001307889"/>
    </source>
</evidence>
<keyword evidence="16" id="KW-1185">Reference proteome</keyword>
<gene>
    <name evidence="15" type="ORF">NTJ_14135</name>
</gene>
<dbReference type="PANTHER" id="PTHR46600">
    <property type="entry name" value="THAP DOMAIN-CONTAINING"/>
    <property type="match status" value="1"/>
</dbReference>
<feature type="region of interest" description="Disordered" evidence="13">
    <location>
        <begin position="320"/>
        <end position="366"/>
    </location>
</feature>
<feature type="domain" description="THAP-type" evidence="14">
    <location>
        <begin position="94"/>
        <end position="173"/>
    </location>
</feature>
<evidence type="ECO:0000313" key="15">
    <source>
        <dbReference type="EMBL" id="BET01318.1"/>
    </source>
</evidence>
<dbReference type="InterPro" id="IPR006612">
    <property type="entry name" value="THAP_Znf"/>
</dbReference>
<feature type="domain" description="THAP-type" evidence="14">
    <location>
        <begin position="1"/>
        <end position="83"/>
    </location>
</feature>
<evidence type="ECO:0000256" key="7">
    <source>
        <dbReference type="ARBA" id="ARBA00023054"/>
    </source>
</evidence>
<comment type="similarity">
    <text evidence="2">Belongs to the THAP1 family.</text>
</comment>
<keyword evidence="10" id="KW-0539">Nucleus</keyword>
<dbReference type="InterPro" id="IPR038441">
    <property type="entry name" value="THAP_Znf_sf"/>
</dbReference>
<dbReference type="Pfam" id="PF21787">
    <property type="entry name" value="TNP-like_RNaseH_N"/>
    <property type="match status" value="1"/>
</dbReference>
<dbReference type="InterPro" id="IPR026516">
    <property type="entry name" value="THAP1/10"/>
</dbReference>
<evidence type="ECO:0000256" key="2">
    <source>
        <dbReference type="ARBA" id="ARBA00006177"/>
    </source>
</evidence>
<dbReference type="EMBL" id="AP028920">
    <property type="protein sequence ID" value="BET01318.1"/>
    <property type="molecule type" value="Genomic_DNA"/>
</dbReference>
<evidence type="ECO:0000256" key="5">
    <source>
        <dbReference type="ARBA" id="ARBA00022833"/>
    </source>
</evidence>
<accession>A0ABN7BEP8</accession>
<keyword evidence="7" id="KW-0175">Coiled coil</keyword>
<evidence type="ECO:0000256" key="6">
    <source>
        <dbReference type="ARBA" id="ARBA00023015"/>
    </source>
</evidence>
<dbReference type="Gene3D" id="6.20.210.20">
    <property type="entry name" value="THAP domain"/>
    <property type="match status" value="1"/>
</dbReference>
<dbReference type="InterPro" id="IPR048366">
    <property type="entry name" value="TNP-like_GBD"/>
</dbReference>
<keyword evidence="3" id="KW-0479">Metal-binding</keyword>
<evidence type="ECO:0000256" key="13">
    <source>
        <dbReference type="SAM" id="MobiDB-lite"/>
    </source>
</evidence>
<feature type="region of interest" description="Disordered" evidence="13">
    <location>
        <begin position="390"/>
        <end position="411"/>
    </location>
</feature>
<dbReference type="Proteomes" id="UP001307889">
    <property type="component" value="Chromosome 12"/>
</dbReference>
<evidence type="ECO:0000256" key="3">
    <source>
        <dbReference type="ARBA" id="ARBA00022723"/>
    </source>
</evidence>
<evidence type="ECO:0000256" key="4">
    <source>
        <dbReference type="ARBA" id="ARBA00022771"/>
    </source>
</evidence>
<dbReference type="SMART" id="SM00980">
    <property type="entry name" value="THAP"/>
    <property type="match status" value="2"/>
</dbReference>
<dbReference type="Pfam" id="PF05485">
    <property type="entry name" value="THAP"/>
    <property type="match status" value="1"/>
</dbReference>
<dbReference type="PANTHER" id="PTHR46600:SF1">
    <property type="entry name" value="THAP DOMAIN-CONTAINING PROTEIN 1"/>
    <property type="match status" value="1"/>
</dbReference>
<keyword evidence="8 12" id="KW-0238">DNA-binding</keyword>
<keyword evidence="9" id="KW-0804">Transcription</keyword>